<dbReference type="GO" id="GO:0003677">
    <property type="term" value="F:DNA binding"/>
    <property type="evidence" value="ECO:0007669"/>
    <property type="project" value="UniProtKB-KW"/>
</dbReference>
<keyword evidence="8" id="KW-0378">Hydrolase</keyword>
<evidence type="ECO:0000256" key="9">
    <source>
        <dbReference type="ARBA" id="ARBA00022840"/>
    </source>
</evidence>
<evidence type="ECO:0000256" key="8">
    <source>
        <dbReference type="ARBA" id="ARBA00022801"/>
    </source>
</evidence>
<evidence type="ECO:0000256" key="7">
    <source>
        <dbReference type="ARBA" id="ARBA00022759"/>
    </source>
</evidence>
<comment type="caution">
    <text evidence="12">The sequence shown here is derived from an EMBL/GenBank/DDBJ whole genome shotgun (WGS) entry which is preliminary data.</text>
</comment>
<keyword evidence="5" id="KW-0547">Nucleotide-binding</keyword>
<dbReference type="GO" id="GO:0005524">
    <property type="term" value="F:ATP binding"/>
    <property type="evidence" value="ECO:0007669"/>
    <property type="project" value="UniProtKB-KW"/>
</dbReference>
<evidence type="ECO:0000256" key="6">
    <source>
        <dbReference type="ARBA" id="ARBA00022747"/>
    </source>
</evidence>
<evidence type="ECO:0000256" key="10">
    <source>
        <dbReference type="ARBA" id="ARBA00023125"/>
    </source>
</evidence>
<evidence type="ECO:0000256" key="4">
    <source>
        <dbReference type="ARBA" id="ARBA00022722"/>
    </source>
</evidence>
<dbReference type="CDD" id="cd22332">
    <property type="entry name" value="HsdR_N"/>
    <property type="match status" value="1"/>
</dbReference>
<dbReference type="EC" id="3.1.21.3" evidence="3"/>
<dbReference type="GO" id="GO:0009307">
    <property type="term" value="P:DNA restriction-modification system"/>
    <property type="evidence" value="ECO:0007669"/>
    <property type="project" value="UniProtKB-KW"/>
</dbReference>
<keyword evidence="7" id="KW-0255">Endonuclease</keyword>
<dbReference type="PANTHER" id="PTHR30195:SF15">
    <property type="entry name" value="TYPE I RESTRICTION ENZYME HINDI ENDONUCLEASE SUBUNIT"/>
    <property type="match status" value="1"/>
</dbReference>
<evidence type="ECO:0000256" key="1">
    <source>
        <dbReference type="ARBA" id="ARBA00000851"/>
    </source>
</evidence>
<accession>A0A5J4QPA6</accession>
<reference evidence="12" key="1">
    <citation type="submission" date="2019-03" db="EMBL/GenBank/DDBJ databases">
        <title>Single cell metagenomics reveals metabolic interactions within the superorganism composed of flagellate Streblomastix strix and complex community of Bacteroidetes bacteria on its surface.</title>
        <authorList>
            <person name="Treitli S.C."/>
            <person name="Kolisko M."/>
            <person name="Husnik F."/>
            <person name="Keeling P."/>
            <person name="Hampl V."/>
        </authorList>
    </citation>
    <scope>NUCLEOTIDE SEQUENCE</scope>
    <source>
        <strain evidence="12">STM</strain>
    </source>
</reference>
<proteinExistence type="inferred from homology"/>
<keyword evidence="6" id="KW-0680">Restriction system</keyword>
<dbReference type="InterPro" id="IPR051268">
    <property type="entry name" value="Type-I_R_enzyme_R_subunit"/>
</dbReference>
<dbReference type="EMBL" id="SNRY01002965">
    <property type="protein sequence ID" value="KAA6322754.1"/>
    <property type="molecule type" value="Genomic_DNA"/>
</dbReference>
<dbReference type="PANTHER" id="PTHR30195">
    <property type="entry name" value="TYPE I SITE-SPECIFIC DEOXYRIBONUCLEASE PROTEIN SUBUNIT M AND R"/>
    <property type="match status" value="1"/>
</dbReference>
<evidence type="ECO:0000256" key="3">
    <source>
        <dbReference type="ARBA" id="ARBA00012654"/>
    </source>
</evidence>
<comment type="similarity">
    <text evidence="2">Belongs to the HsdR family.</text>
</comment>
<dbReference type="Pfam" id="PF04313">
    <property type="entry name" value="HSDR_N"/>
    <property type="match status" value="1"/>
</dbReference>
<comment type="catalytic activity">
    <reaction evidence="1">
        <text>Endonucleolytic cleavage of DNA to give random double-stranded fragments with terminal 5'-phosphates, ATP is simultaneously hydrolyzed.</text>
        <dbReference type="EC" id="3.1.21.3"/>
    </reaction>
</comment>
<dbReference type="GO" id="GO:0009035">
    <property type="term" value="F:type I site-specific deoxyribonuclease activity"/>
    <property type="evidence" value="ECO:0007669"/>
    <property type="project" value="UniProtKB-EC"/>
</dbReference>
<evidence type="ECO:0000256" key="5">
    <source>
        <dbReference type="ARBA" id="ARBA00022741"/>
    </source>
</evidence>
<evidence type="ECO:0000259" key="11">
    <source>
        <dbReference type="Pfam" id="PF04313"/>
    </source>
</evidence>
<feature type="domain" description="Restriction endonuclease type I HsdR N-terminal" evidence="11">
    <location>
        <begin position="4"/>
        <end position="180"/>
    </location>
</feature>
<organism evidence="12">
    <name type="scientific">termite gut metagenome</name>
    <dbReference type="NCBI Taxonomy" id="433724"/>
    <lineage>
        <taxon>unclassified sequences</taxon>
        <taxon>metagenomes</taxon>
        <taxon>organismal metagenomes</taxon>
    </lineage>
</organism>
<gene>
    <name evidence="12" type="ORF">EZS27_027736</name>
</gene>
<keyword evidence="10" id="KW-0238">DNA-binding</keyword>
<sequence length="232" mass="27187">MIHNENSRVKIPALAHLTRLGYQYISLKQANNFDSETNIIKPIFQKRFLEINREATGNDFEKEFQNIILELGQNDLGKSFYHCLLGIGNSVHRFVDWDNFHKNTFHICTELTCKNGEDEFRPDIMVFINGLPLSFIEVKKPNNPEGIKAERDRINFRFKNEKFRKFINITQLLVFSNNMEYDDTGIDQLQGAFYATTAKNGNVKFNNFREELKNELPELSEINSETEDFILY</sequence>
<evidence type="ECO:0000313" key="12">
    <source>
        <dbReference type="EMBL" id="KAA6322754.1"/>
    </source>
</evidence>
<keyword evidence="9" id="KW-0067">ATP-binding</keyword>
<protein>
    <recommendedName>
        <fullName evidence="3">type I site-specific deoxyribonuclease</fullName>
        <ecNumber evidence="3">3.1.21.3</ecNumber>
    </recommendedName>
</protein>
<name>A0A5J4QPA6_9ZZZZ</name>
<dbReference type="InterPro" id="IPR007409">
    <property type="entry name" value="Restrct_endonuc_type1_HsdR_N"/>
</dbReference>
<keyword evidence="4" id="KW-0540">Nuclease</keyword>
<dbReference type="AlphaFoldDB" id="A0A5J4QPA6"/>
<evidence type="ECO:0000256" key="2">
    <source>
        <dbReference type="ARBA" id="ARBA00008598"/>
    </source>
</evidence>
<dbReference type="Gene3D" id="3.90.1570.50">
    <property type="match status" value="1"/>
</dbReference>